<accession>A0A2A7B2R5</accession>
<dbReference type="AlphaFoldDB" id="A0A2A7B2R5"/>
<dbReference type="OrthoDB" id="1863831at2"/>
<dbReference type="EMBL" id="NOUV01000020">
    <property type="protein sequence ID" value="PDX85582.1"/>
    <property type="molecule type" value="Genomic_DNA"/>
</dbReference>
<comment type="caution">
    <text evidence="2">The sequence shown here is derived from an EMBL/GenBank/DDBJ whole genome shotgun (WGS) entry which is preliminary data.</text>
</comment>
<organism evidence="2 3">
    <name type="scientific">Faecalibacterium prausnitzii</name>
    <dbReference type="NCBI Taxonomy" id="853"/>
    <lineage>
        <taxon>Bacteria</taxon>
        <taxon>Bacillati</taxon>
        <taxon>Bacillota</taxon>
        <taxon>Clostridia</taxon>
        <taxon>Eubacteriales</taxon>
        <taxon>Oscillospiraceae</taxon>
        <taxon>Faecalibacterium</taxon>
    </lineage>
</organism>
<feature type="region of interest" description="Disordered" evidence="1">
    <location>
        <begin position="105"/>
        <end position="133"/>
    </location>
</feature>
<gene>
    <name evidence="2" type="ORF">CHR60_14000</name>
</gene>
<evidence type="ECO:0000256" key="1">
    <source>
        <dbReference type="SAM" id="MobiDB-lite"/>
    </source>
</evidence>
<feature type="compositionally biased region" description="Pro residues" evidence="1">
    <location>
        <begin position="39"/>
        <end position="62"/>
    </location>
</feature>
<feature type="compositionally biased region" description="Basic and acidic residues" evidence="1">
    <location>
        <begin position="124"/>
        <end position="133"/>
    </location>
</feature>
<proteinExistence type="predicted"/>
<sequence length="133" mass="14186">MDSLTPFIRHELEDRPGASAAPEAACSRCSPPLGKEPGPVQPPSPPDGPDVQLPPPEIPPNEPSRVPMTDGTPVACRQKNAAAFLKGQVPGVMAEYAPGLFSTEQRLHSRQPAPDDSEGVQDLVDWREDAPYG</sequence>
<evidence type="ECO:0000313" key="3">
    <source>
        <dbReference type="Proteomes" id="UP000220904"/>
    </source>
</evidence>
<reference evidence="2 3" key="1">
    <citation type="journal article" date="2017" name="Front. Microbiol.">
        <title>New Insights into the Diversity of the Genus Faecalibacterium.</title>
        <authorList>
            <person name="Benevides L."/>
            <person name="Burman S."/>
            <person name="Martin R."/>
            <person name="Robert V."/>
            <person name="Thomas M."/>
            <person name="Miquel S."/>
            <person name="Chain F."/>
            <person name="Sokol H."/>
            <person name="Bermudez-Humaran L.G."/>
            <person name="Morrison M."/>
            <person name="Langella P."/>
            <person name="Azevedo V.A."/>
            <person name="Chatel J.M."/>
            <person name="Soares S."/>
        </authorList>
    </citation>
    <scope>NUCLEOTIDE SEQUENCE [LARGE SCALE GENOMIC DNA]</scope>
    <source>
        <strain evidence="2 3">AHMP21</strain>
    </source>
</reference>
<evidence type="ECO:0000313" key="2">
    <source>
        <dbReference type="EMBL" id="PDX85582.1"/>
    </source>
</evidence>
<feature type="region of interest" description="Disordered" evidence="1">
    <location>
        <begin position="1"/>
        <end position="72"/>
    </location>
</feature>
<dbReference type="Proteomes" id="UP000220904">
    <property type="component" value="Unassembled WGS sequence"/>
</dbReference>
<name>A0A2A7B2R5_9FIRM</name>
<protein>
    <submittedName>
        <fullName evidence="2">Uncharacterized protein</fullName>
    </submittedName>
</protein>
<dbReference type="RefSeq" id="WP_097793526.1">
    <property type="nucleotide sequence ID" value="NZ_NOUV01000020.1"/>
</dbReference>